<sequence>MPYEGGNRGVDPFPPKLYNVQLLRKWILSLISALMRHFCFFLTSRARLATTTQHVLDVKQAFSKEHTAQPLNHRPKDDCNHRKACSAQWNAWAQFHPIMYGPGPSIHFYSDKFQLLLLVVLTPYPDVYIQGFVGSAVGMVSVQLRIYAPVLAVWLSRRIPFFETVDHSLSCTAYDAVQYLTIAAPIAFMSYLPTRLTDSFEKPVTAAGRSPMDGHGHGIRNALGGLTVDRSLKQHLQADSFADLPARSTRMAIVLENTTVAFVAGRSAGLGVCSIGGPMHHLGRACGIGDALLAAGGVIHGFVLSITVLVTGKLVLEKMGLWFRDDRDVHFPHYLTATRLKVKICVNAVIKTEVGEFLDLEKYFPVAHLDSPRGIFIRQKGVV</sequence>
<evidence type="ECO:0000313" key="1">
    <source>
        <dbReference type="EMBL" id="KAK4209816.1"/>
    </source>
</evidence>
<gene>
    <name evidence="1" type="ORF">QBC37DRAFT_449498</name>
</gene>
<name>A0AAN6Y026_9PEZI</name>
<keyword evidence="2" id="KW-1185">Reference proteome</keyword>
<protein>
    <submittedName>
        <fullName evidence="1">Uncharacterized protein</fullName>
    </submittedName>
</protein>
<dbReference type="AlphaFoldDB" id="A0AAN6Y026"/>
<organism evidence="1 2">
    <name type="scientific">Rhypophila decipiens</name>
    <dbReference type="NCBI Taxonomy" id="261697"/>
    <lineage>
        <taxon>Eukaryota</taxon>
        <taxon>Fungi</taxon>
        <taxon>Dikarya</taxon>
        <taxon>Ascomycota</taxon>
        <taxon>Pezizomycotina</taxon>
        <taxon>Sordariomycetes</taxon>
        <taxon>Sordariomycetidae</taxon>
        <taxon>Sordariales</taxon>
        <taxon>Naviculisporaceae</taxon>
        <taxon>Rhypophila</taxon>
    </lineage>
</organism>
<proteinExistence type="predicted"/>
<reference evidence="1" key="2">
    <citation type="submission" date="2023-05" db="EMBL/GenBank/DDBJ databases">
        <authorList>
            <consortium name="Lawrence Berkeley National Laboratory"/>
            <person name="Steindorff A."/>
            <person name="Hensen N."/>
            <person name="Bonometti L."/>
            <person name="Westerberg I."/>
            <person name="Brannstrom I.O."/>
            <person name="Guillou S."/>
            <person name="Cros-Aarteil S."/>
            <person name="Calhoun S."/>
            <person name="Haridas S."/>
            <person name="Kuo A."/>
            <person name="Mondo S."/>
            <person name="Pangilinan J."/>
            <person name="Riley R."/>
            <person name="Labutti K."/>
            <person name="Andreopoulos B."/>
            <person name="Lipzen A."/>
            <person name="Chen C."/>
            <person name="Yanf M."/>
            <person name="Daum C."/>
            <person name="Ng V."/>
            <person name="Clum A."/>
            <person name="Ohm R."/>
            <person name="Martin F."/>
            <person name="Silar P."/>
            <person name="Natvig D."/>
            <person name="Lalanne C."/>
            <person name="Gautier V."/>
            <person name="Ament-Velasquez S.L."/>
            <person name="Kruys A."/>
            <person name="Hutchinson M.I."/>
            <person name="Powell A.J."/>
            <person name="Barry K."/>
            <person name="Miller A.N."/>
            <person name="Grigoriev I.V."/>
            <person name="Debuchy R."/>
            <person name="Gladieux P."/>
            <person name="Thoren M.H."/>
            <person name="Johannesson H."/>
        </authorList>
    </citation>
    <scope>NUCLEOTIDE SEQUENCE</scope>
    <source>
        <strain evidence="1">PSN293</strain>
    </source>
</reference>
<dbReference type="EMBL" id="MU858193">
    <property type="protein sequence ID" value="KAK4209816.1"/>
    <property type="molecule type" value="Genomic_DNA"/>
</dbReference>
<reference evidence="1" key="1">
    <citation type="journal article" date="2023" name="Mol. Phylogenet. Evol.">
        <title>Genome-scale phylogeny and comparative genomics of the fungal order Sordariales.</title>
        <authorList>
            <person name="Hensen N."/>
            <person name="Bonometti L."/>
            <person name="Westerberg I."/>
            <person name="Brannstrom I.O."/>
            <person name="Guillou S."/>
            <person name="Cros-Aarteil S."/>
            <person name="Calhoun S."/>
            <person name="Haridas S."/>
            <person name="Kuo A."/>
            <person name="Mondo S."/>
            <person name="Pangilinan J."/>
            <person name="Riley R."/>
            <person name="LaButti K."/>
            <person name="Andreopoulos B."/>
            <person name="Lipzen A."/>
            <person name="Chen C."/>
            <person name="Yan M."/>
            <person name="Daum C."/>
            <person name="Ng V."/>
            <person name="Clum A."/>
            <person name="Steindorff A."/>
            <person name="Ohm R.A."/>
            <person name="Martin F."/>
            <person name="Silar P."/>
            <person name="Natvig D.O."/>
            <person name="Lalanne C."/>
            <person name="Gautier V."/>
            <person name="Ament-Velasquez S.L."/>
            <person name="Kruys A."/>
            <person name="Hutchinson M.I."/>
            <person name="Powell A.J."/>
            <person name="Barry K."/>
            <person name="Miller A.N."/>
            <person name="Grigoriev I.V."/>
            <person name="Debuchy R."/>
            <person name="Gladieux P."/>
            <person name="Hiltunen Thoren M."/>
            <person name="Johannesson H."/>
        </authorList>
    </citation>
    <scope>NUCLEOTIDE SEQUENCE</scope>
    <source>
        <strain evidence="1">PSN293</strain>
    </source>
</reference>
<evidence type="ECO:0000313" key="2">
    <source>
        <dbReference type="Proteomes" id="UP001301769"/>
    </source>
</evidence>
<comment type="caution">
    <text evidence="1">The sequence shown here is derived from an EMBL/GenBank/DDBJ whole genome shotgun (WGS) entry which is preliminary data.</text>
</comment>
<dbReference type="Proteomes" id="UP001301769">
    <property type="component" value="Unassembled WGS sequence"/>
</dbReference>
<accession>A0AAN6Y026</accession>